<keyword evidence="6" id="KW-1185">Reference proteome</keyword>
<dbReference type="SMART" id="SM00363">
    <property type="entry name" value="S4"/>
    <property type="match status" value="1"/>
</dbReference>
<proteinExistence type="inferred from homology"/>
<protein>
    <submittedName>
        <fullName evidence="5">TlyA family RNA methyltransferase</fullName>
    </submittedName>
</protein>
<dbReference type="GO" id="GO:0003723">
    <property type="term" value="F:RNA binding"/>
    <property type="evidence" value="ECO:0007669"/>
    <property type="project" value="UniProtKB-KW"/>
</dbReference>
<dbReference type="GO" id="GO:0032259">
    <property type="term" value="P:methylation"/>
    <property type="evidence" value="ECO:0007669"/>
    <property type="project" value="UniProtKB-KW"/>
</dbReference>
<evidence type="ECO:0000256" key="1">
    <source>
        <dbReference type="ARBA" id="ARBA00022884"/>
    </source>
</evidence>
<dbReference type="AlphaFoldDB" id="A0A942ZA88"/>
<dbReference type="InterPro" id="IPR002942">
    <property type="entry name" value="S4_RNA-bd"/>
</dbReference>
<dbReference type="CDD" id="cd00165">
    <property type="entry name" value="S4"/>
    <property type="match status" value="1"/>
</dbReference>
<dbReference type="RefSeq" id="WP_203367879.1">
    <property type="nucleotide sequence ID" value="NZ_WSFT01000053.1"/>
</dbReference>
<dbReference type="Proteomes" id="UP000724672">
    <property type="component" value="Unassembled WGS sequence"/>
</dbReference>
<dbReference type="Gene3D" id="3.40.50.150">
    <property type="entry name" value="Vaccinia Virus protein VP39"/>
    <property type="match status" value="1"/>
</dbReference>
<dbReference type="InterPro" id="IPR002877">
    <property type="entry name" value="RNA_MeTrfase_FtsJ_dom"/>
</dbReference>
<dbReference type="Pfam" id="PF01479">
    <property type="entry name" value="S4"/>
    <property type="match status" value="1"/>
</dbReference>
<dbReference type="PANTHER" id="PTHR32319:SF0">
    <property type="entry name" value="BACTERIAL HEMOLYSIN-LIKE PROTEIN"/>
    <property type="match status" value="1"/>
</dbReference>
<accession>A0A942ZA88</accession>
<keyword evidence="5" id="KW-0808">Transferase</keyword>
<comment type="caution">
    <text evidence="5">The sequence shown here is derived from an EMBL/GenBank/DDBJ whole genome shotgun (WGS) entry which is preliminary data.</text>
</comment>
<evidence type="ECO:0000256" key="3">
    <source>
        <dbReference type="PROSITE-ProRule" id="PRU00182"/>
    </source>
</evidence>
<feature type="domain" description="RNA-binding S4" evidence="4">
    <location>
        <begin position="4"/>
        <end position="62"/>
    </location>
</feature>
<organism evidence="5 6">
    <name type="scientific">Anaeromonas frigoriresistens</name>
    <dbReference type="NCBI Taxonomy" id="2683708"/>
    <lineage>
        <taxon>Bacteria</taxon>
        <taxon>Bacillati</taxon>
        <taxon>Bacillota</taxon>
        <taxon>Tissierellia</taxon>
        <taxon>Tissierellales</taxon>
        <taxon>Thermohalobacteraceae</taxon>
        <taxon>Anaeromonas</taxon>
    </lineage>
</organism>
<keyword evidence="1 3" id="KW-0694">RNA-binding</keyword>
<dbReference type="PROSITE" id="PS50889">
    <property type="entry name" value="S4"/>
    <property type="match status" value="1"/>
</dbReference>
<evidence type="ECO:0000313" key="6">
    <source>
        <dbReference type="Proteomes" id="UP000724672"/>
    </source>
</evidence>
<evidence type="ECO:0000313" key="5">
    <source>
        <dbReference type="EMBL" id="MBS4539979.1"/>
    </source>
</evidence>
<dbReference type="EMBL" id="WSFT01000053">
    <property type="protein sequence ID" value="MBS4539979.1"/>
    <property type="molecule type" value="Genomic_DNA"/>
</dbReference>
<dbReference type="PANTHER" id="PTHR32319">
    <property type="entry name" value="BACTERIAL HEMOLYSIN-LIKE PROTEIN"/>
    <property type="match status" value="1"/>
</dbReference>
<sequence length="265" mass="29616">MEYIRIDILMNDKGIVESRELAQKAIKKGLVKYNDKIVKKSSLKVPQDANVELIEPPLSYVGRGGYKLEKAIKVFNIDLTDKIAMDIGASTGGFTDCMLQNDIKKVFAVDVGYNQLAEKLIKNNKVINMEKTNIRNLEVEDIGEKVDFISIDVSFISLTKVLPIAKKLIKTQGEIVALIKPQFEAGKDNIGKKGVVKNPNIHLEVIDNINSFITSLGYFLTNIDYSPIKGGTGNIEYIAYITQEISNINIDNKIQEVVRDSHNKL</sequence>
<evidence type="ECO:0000259" key="4">
    <source>
        <dbReference type="SMART" id="SM00363"/>
    </source>
</evidence>
<dbReference type="SUPFAM" id="SSF55174">
    <property type="entry name" value="Alpha-L RNA-binding motif"/>
    <property type="match status" value="1"/>
</dbReference>
<keyword evidence="5" id="KW-0489">Methyltransferase</keyword>
<gene>
    <name evidence="5" type="ORF">GOQ27_15995</name>
</gene>
<dbReference type="Pfam" id="PF01728">
    <property type="entry name" value="FtsJ"/>
    <property type="match status" value="1"/>
</dbReference>
<evidence type="ECO:0000256" key="2">
    <source>
        <dbReference type="ARBA" id="ARBA00029460"/>
    </source>
</evidence>
<dbReference type="PIRSF" id="PIRSF005578">
    <property type="entry name" value="TlyA"/>
    <property type="match status" value="1"/>
</dbReference>
<dbReference type="Gene3D" id="3.10.290.10">
    <property type="entry name" value="RNA-binding S4 domain"/>
    <property type="match status" value="1"/>
</dbReference>
<dbReference type="InterPro" id="IPR029063">
    <property type="entry name" value="SAM-dependent_MTases_sf"/>
</dbReference>
<comment type="similarity">
    <text evidence="2">Belongs to the TlyA family.</text>
</comment>
<dbReference type="SUPFAM" id="SSF53335">
    <property type="entry name" value="S-adenosyl-L-methionine-dependent methyltransferases"/>
    <property type="match status" value="1"/>
</dbReference>
<reference evidence="5" key="1">
    <citation type="submission" date="2019-12" db="EMBL/GenBank/DDBJ databases">
        <title>Clostridiaceae gen. nov. sp. nov., isolated from sediment in Xinjiang, China.</title>
        <authorList>
            <person name="Zhang R."/>
        </authorList>
    </citation>
    <scope>NUCLEOTIDE SEQUENCE</scope>
    <source>
        <strain evidence="5">D2Q-11</strain>
    </source>
</reference>
<dbReference type="InterPro" id="IPR004538">
    <property type="entry name" value="Hemolysin_A/TlyA"/>
</dbReference>
<name>A0A942ZA88_9FIRM</name>
<dbReference type="InterPro" id="IPR047048">
    <property type="entry name" value="TlyA"/>
</dbReference>
<dbReference type="InterPro" id="IPR036986">
    <property type="entry name" value="S4_RNA-bd_sf"/>
</dbReference>
<dbReference type="NCBIfam" id="TIGR00478">
    <property type="entry name" value="tly"/>
    <property type="match status" value="1"/>
</dbReference>
<dbReference type="GO" id="GO:0008168">
    <property type="term" value="F:methyltransferase activity"/>
    <property type="evidence" value="ECO:0007669"/>
    <property type="project" value="UniProtKB-KW"/>
</dbReference>